<organism evidence="5 6">
    <name type="scientific">Sediminispirochaeta smaragdinae (strain DSM 11293 / JCM 15392 / SEBR 4228)</name>
    <name type="common">Spirochaeta smaragdinae</name>
    <dbReference type="NCBI Taxonomy" id="573413"/>
    <lineage>
        <taxon>Bacteria</taxon>
        <taxon>Pseudomonadati</taxon>
        <taxon>Spirochaetota</taxon>
        <taxon>Spirochaetia</taxon>
        <taxon>Spirochaetales</taxon>
        <taxon>Spirochaetaceae</taxon>
        <taxon>Sediminispirochaeta</taxon>
    </lineage>
</organism>
<dbReference type="eggNOG" id="COG2820">
    <property type="taxonomic scope" value="Bacteria"/>
</dbReference>
<dbReference type="InterPro" id="IPR000845">
    <property type="entry name" value="Nucleoside_phosphorylase_d"/>
</dbReference>
<dbReference type="PANTHER" id="PTHR43691">
    <property type="entry name" value="URIDINE PHOSPHORYLASE"/>
    <property type="match status" value="1"/>
</dbReference>
<protein>
    <submittedName>
        <fullName evidence="5">Purine or other phosphorylase family 1</fullName>
    </submittedName>
</protein>
<evidence type="ECO:0000256" key="2">
    <source>
        <dbReference type="ARBA" id="ARBA00022676"/>
    </source>
</evidence>
<dbReference type="EMBL" id="CP002116">
    <property type="protein sequence ID" value="ADK83005.1"/>
    <property type="molecule type" value="Genomic_DNA"/>
</dbReference>
<evidence type="ECO:0000313" key="6">
    <source>
        <dbReference type="Proteomes" id="UP000002318"/>
    </source>
</evidence>
<evidence type="ECO:0000313" key="5">
    <source>
        <dbReference type="EMBL" id="ADK83005.1"/>
    </source>
</evidence>
<dbReference type="RefSeq" id="WP_013256464.1">
    <property type="nucleotide sequence ID" value="NC_014364.1"/>
</dbReference>
<dbReference type="SUPFAM" id="SSF53167">
    <property type="entry name" value="Purine and uridine phosphorylases"/>
    <property type="match status" value="1"/>
</dbReference>
<dbReference type="KEGG" id="ssm:Spirs_3920"/>
<dbReference type="InterPro" id="IPR018016">
    <property type="entry name" value="Nucleoside_phosphorylase_CS"/>
</dbReference>
<dbReference type="PANTHER" id="PTHR43691:SF13">
    <property type="entry name" value="URIDINE PHOSPHORYLASE"/>
    <property type="match status" value="1"/>
</dbReference>
<comment type="similarity">
    <text evidence="1">Belongs to the PNP/UDP phosphorylase family.</text>
</comment>
<dbReference type="Gene3D" id="3.40.50.1580">
    <property type="entry name" value="Nucleoside phosphorylase domain"/>
    <property type="match status" value="1"/>
</dbReference>
<accession>E1R936</accession>
<dbReference type="GO" id="GO:0005829">
    <property type="term" value="C:cytosol"/>
    <property type="evidence" value="ECO:0007669"/>
    <property type="project" value="TreeGrafter"/>
</dbReference>
<evidence type="ECO:0000259" key="4">
    <source>
        <dbReference type="Pfam" id="PF01048"/>
    </source>
</evidence>
<keyword evidence="3" id="KW-0808">Transferase</keyword>
<dbReference type="STRING" id="573413.Spirs_3920"/>
<proteinExistence type="inferred from homology"/>
<feature type="domain" description="Nucleoside phosphorylase" evidence="4">
    <location>
        <begin position="28"/>
        <end position="226"/>
    </location>
</feature>
<reference evidence="5 6" key="1">
    <citation type="journal article" date="2010" name="Stand. Genomic Sci.">
        <title>Complete genome sequence of Spirochaeta smaragdinae type strain (SEBR 4228).</title>
        <authorList>
            <person name="Mavromatis K."/>
            <person name="Yasawong M."/>
            <person name="Chertkov O."/>
            <person name="Lapidus A."/>
            <person name="Lucas S."/>
            <person name="Nolan M."/>
            <person name="Del Rio T.G."/>
            <person name="Tice H."/>
            <person name="Cheng J.F."/>
            <person name="Pitluck S."/>
            <person name="Liolios K."/>
            <person name="Ivanova N."/>
            <person name="Tapia R."/>
            <person name="Han C."/>
            <person name="Bruce D."/>
            <person name="Goodwin L."/>
            <person name="Pati A."/>
            <person name="Chen A."/>
            <person name="Palaniappan K."/>
            <person name="Land M."/>
            <person name="Hauser L."/>
            <person name="Chang Y.J."/>
            <person name="Jeffries C.D."/>
            <person name="Detter J.C."/>
            <person name="Rohde M."/>
            <person name="Brambilla E."/>
            <person name="Spring S."/>
            <person name="Goker M."/>
            <person name="Sikorski J."/>
            <person name="Woyke T."/>
            <person name="Bristow J."/>
            <person name="Eisen J.A."/>
            <person name="Markowitz V."/>
            <person name="Hugenholtz P."/>
            <person name="Klenk H.P."/>
            <person name="Kyrpides N.C."/>
        </authorList>
    </citation>
    <scope>NUCLEOTIDE SEQUENCE [LARGE SCALE GENOMIC DNA]</scope>
    <source>
        <strain evidence="6">DSM 11293 / JCM 15392 / SEBR 4228</strain>
    </source>
</reference>
<dbReference type="HOGENOM" id="CLU_068457_0_0_12"/>
<dbReference type="Proteomes" id="UP000002318">
    <property type="component" value="Chromosome"/>
</dbReference>
<sequence length="257" mass="27866">MGYIQSKEVLNEKGQQYHIACKKGDVGRYVLLPGDPFRTDAIASFLDDAHLVAHNREHKTWTGKLDGVDVSVTSTGMGGPSAAIALEELIHCGADTFIRVGTCGRICADSFEEEGHGVIVTGAVRDEGTSRQYIPIEYPAVADRAVVEALARAAADLGHCFTEGLCQSKDSFYGQHDPDSMPEAHALHRRWKAWEVGHVMASEMETAALFIVSSIRGCRTGAILAYETMNDPTLDVACLAIKHLIAADLRRENVRGA</sequence>
<dbReference type="CDD" id="cd17767">
    <property type="entry name" value="UP_EcUdp-like"/>
    <property type="match status" value="1"/>
</dbReference>
<dbReference type="Pfam" id="PF01048">
    <property type="entry name" value="PNP_UDP_1"/>
    <property type="match status" value="1"/>
</dbReference>
<dbReference type="PROSITE" id="PS01232">
    <property type="entry name" value="PNP_UDP_1"/>
    <property type="match status" value="1"/>
</dbReference>
<evidence type="ECO:0000256" key="3">
    <source>
        <dbReference type="ARBA" id="ARBA00022679"/>
    </source>
</evidence>
<dbReference type="GO" id="GO:0009164">
    <property type="term" value="P:nucleoside catabolic process"/>
    <property type="evidence" value="ECO:0007669"/>
    <property type="project" value="UniProtKB-ARBA"/>
</dbReference>
<dbReference type="GO" id="GO:0016763">
    <property type="term" value="F:pentosyltransferase activity"/>
    <property type="evidence" value="ECO:0007669"/>
    <property type="project" value="InterPro"/>
</dbReference>
<dbReference type="InterPro" id="IPR035994">
    <property type="entry name" value="Nucleoside_phosphorylase_sf"/>
</dbReference>
<dbReference type="OrthoDB" id="9772602at2"/>
<keyword evidence="6" id="KW-1185">Reference proteome</keyword>
<dbReference type="AlphaFoldDB" id="E1R936"/>
<name>E1R936_SEDSS</name>
<gene>
    <name evidence="5" type="ordered locus">Spirs_3920</name>
</gene>
<evidence type="ECO:0000256" key="1">
    <source>
        <dbReference type="ARBA" id="ARBA00010456"/>
    </source>
</evidence>
<keyword evidence="2" id="KW-0328">Glycosyltransferase</keyword>